<evidence type="ECO:0000313" key="2">
    <source>
        <dbReference type="EMBL" id="GAI93288.1"/>
    </source>
</evidence>
<proteinExistence type="predicted"/>
<feature type="domain" description="UPF0547" evidence="1">
    <location>
        <begin position="82"/>
        <end position="104"/>
    </location>
</feature>
<reference evidence="2" key="1">
    <citation type="journal article" date="2014" name="Front. Microbiol.">
        <title>High frequency of phylogenetically diverse reductive dehalogenase-homologous genes in deep subseafloor sedimentary metagenomes.</title>
        <authorList>
            <person name="Kawai M."/>
            <person name="Futagami T."/>
            <person name="Toyoda A."/>
            <person name="Takaki Y."/>
            <person name="Nishi S."/>
            <person name="Hori S."/>
            <person name="Arai W."/>
            <person name="Tsubouchi T."/>
            <person name="Morono Y."/>
            <person name="Uchiyama I."/>
            <person name="Ito T."/>
            <person name="Fujiyama A."/>
            <person name="Inagaki F."/>
            <person name="Takami H."/>
        </authorList>
    </citation>
    <scope>NUCLEOTIDE SEQUENCE</scope>
    <source>
        <strain evidence="2">Expedition CK06-06</strain>
    </source>
</reference>
<dbReference type="EMBL" id="BARW01019262">
    <property type="protein sequence ID" value="GAI93288.1"/>
    <property type="molecule type" value="Genomic_DNA"/>
</dbReference>
<protein>
    <recommendedName>
        <fullName evidence="1">UPF0547 domain-containing protein</fullName>
    </recommendedName>
</protein>
<dbReference type="Pfam" id="PF10571">
    <property type="entry name" value="UPF0547"/>
    <property type="match status" value="1"/>
</dbReference>
<dbReference type="InterPro" id="IPR018886">
    <property type="entry name" value="UPF0547"/>
</dbReference>
<dbReference type="GO" id="GO:0006412">
    <property type="term" value="P:translation"/>
    <property type="evidence" value="ECO:0007669"/>
    <property type="project" value="InterPro"/>
</dbReference>
<dbReference type="SUPFAM" id="SSF57829">
    <property type="entry name" value="Zn-binding ribosomal proteins"/>
    <property type="match status" value="1"/>
</dbReference>
<dbReference type="AlphaFoldDB" id="X1SJZ2"/>
<organism evidence="2">
    <name type="scientific">marine sediment metagenome</name>
    <dbReference type="NCBI Taxonomy" id="412755"/>
    <lineage>
        <taxon>unclassified sequences</taxon>
        <taxon>metagenomes</taxon>
        <taxon>ecological metagenomes</taxon>
    </lineage>
</organism>
<sequence length="108" mass="12952">MICRIGLFGVKKEIDDYSWGKFDHIKISEGWGSTTLELKFRRKEEILKLEGTGKDDFRRLYQRIRERITKYNDKYQISFRICRQCGETVNYIAKKCPHCGHEFKLPEN</sequence>
<accession>X1SJZ2</accession>
<gene>
    <name evidence="2" type="ORF">S12H4_32801</name>
</gene>
<name>X1SJZ2_9ZZZZ</name>
<comment type="caution">
    <text evidence="2">The sequence shown here is derived from an EMBL/GenBank/DDBJ whole genome shotgun (WGS) entry which is preliminary data.</text>
</comment>
<evidence type="ECO:0000259" key="1">
    <source>
        <dbReference type="Pfam" id="PF10571"/>
    </source>
</evidence>
<dbReference type="InterPro" id="IPR011332">
    <property type="entry name" value="Ribosomal_zn-bd"/>
</dbReference>